<dbReference type="InterPro" id="IPR012910">
    <property type="entry name" value="Plug_dom"/>
</dbReference>
<dbReference type="AlphaFoldDB" id="A0A330LB39"/>
<dbReference type="InterPro" id="IPR037066">
    <property type="entry name" value="Plug_dom_sf"/>
</dbReference>
<keyword evidence="9 10" id="KW-0998">Cell outer membrane</keyword>
<dbReference type="OrthoDB" id="5389752at2"/>
<evidence type="ECO:0000256" key="10">
    <source>
        <dbReference type="PROSITE-ProRule" id="PRU01360"/>
    </source>
</evidence>
<feature type="domain" description="TonB-dependent receptor plug" evidence="14">
    <location>
        <begin position="82"/>
        <end position="187"/>
    </location>
</feature>
<dbReference type="GO" id="GO:0015344">
    <property type="term" value="F:siderophore uptake transmembrane transporter activity"/>
    <property type="evidence" value="ECO:0007669"/>
    <property type="project" value="TreeGrafter"/>
</dbReference>
<dbReference type="InterPro" id="IPR000531">
    <property type="entry name" value="Beta-barrel_TonB"/>
</dbReference>
<dbReference type="PANTHER" id="PTHR30069">
    <property type="entry name" value="TONB-DEPENDENT OUTER MEMBRANE RECEPTOR"/>
    <property type="match status" value="1"/>
</dbReference>
<dbReference type="SUPFAM" id="SSF56935">
    <property type="entry name" value="Porins"/>
    <property type="match status" value="1"/>
</dbReference>
<keyword evidence="4 10" id="KW-0812">Transmembrane</keyword>
<keyword evidence="7 10" id="KW-0472">Membrane</keyword>
<evidence type="ECO:0000256" key="8">
    <source>
        <dbReference type="ARBA" id="ARBA00023170"/>
    </source>
</evidence>
<evidence type="ECO:0000259" key="14">
    <source>
        <dbReference type="Pfam" id="PF07715"/>
    </source>
</evidence>
<evidence type="ECO:0000256" key="2">
    <source>
        <dbReference type="ARBA" id="ARBA00022448"/>
    </source>
</evidence>
<dbReference type="GO" id="GO:0044718">
    <property type="term" value="P:siderophore transmembrane transport"/>
    <property type="evidence" value="ECO:0007669"/>
    <property type="project" value="TreeGrafter"/>
</dbReference>
<feature type="domain" description="TonB-dependent receptor-like beta-barrel" evidence="13">
    <location>
        <begin position="235"/>
        <end position="659"/>
    </location>
</feature>
<feature type="signal peptide" evidence="12">
    <location>
        <begin position="1"/>
        <end position="23"/>
    </location>
</feature>
<dbReference type="PANTHER" id="PTHR30069:SF29">
    <property type="entry name" value="HEMOGLOBIN AND HEMOGLOBIN-HAPTOGLOBIN-BINDING PROTEIN 1-RELATED"/>
    <property type="match status" value="1"/>
</dbReference>
<evidence type="ECO:0000256" key="11">
    <source>
        <dbReference type="RuleBase" id="RU003357"/>
    </source>
</evidence>
<dbReference type="InterPro" id="IPR036942">
    <property type="entry name" value="Beta-barrel_TonB_sf"/>
</dbReference>
<comment type="subcellular location">
    <subcellularLocation>
        <location evidence="1 10">Cell outer membrane</location>
        <topology evidence="1 10">Multi-pass membrane protein</topology>
    </subcellularLocation>
</comment>
<protein>
    <submittedName>
        <fullName evidence="15">Putative Vitamin B12 transporter BtuB</fullName>
    </submittedName>
</protein>
<evidence type="ECO:0000313" key="15">
    <source>
        <dbReference type="EMBL" id="SPP66480.1"/>
    </source>
</evidence>
<dbReference type="PROSITE" id="PS52016">
    <property type="entry name" value="TONB_DEPENDENT_REC_3"/>
    <property type="match status" value="1"/>
</dbReference>
<evidence type="ECO:0000256" key="6">
    <source>
        <dbReference type="ARBA" id="ARBA00023077"/>
    </source>
</evidence>
<dbReference type="Pfam" id="PF00593">
    <property type="entry name" value="TonB_dep_Rec_b-barrel"/>
    <property type="match status" value="1"/>
</dbReference>
<evidence type="ECO:0000256" key="1">
    <source>
        <dbReference type="ARBA" id="ARBA00004571"/>
    </source>
</evidence>
<sequence>MSLFVLRWVLCACVLSVCQPLQAALAQDAAPAVQSQESAPADQAQGVAPAAQTKDVTPAEQADIIQTPEVFVSATKTPIPVTQVTSATEVITEQDLKRRQIKTVADALRLSQGLTVFSNGGPGTSTSVRIRGSNSDQVLVLIDGAIMNSATLGEFNLANLTTDNIERIEILRGAQSMLWGADAMGGVINITTKRGTGAPSANAFFEYGSFSSIREGGQVSGKTGIVDYSVALSRWDYTGFSAVNYRRGATERDGFHNWQASTRLGIALPHEGRLDFNFRLLQGKASFDNGFGPGFDTLGGFSNSQQFVYSAAYTQPITNWWNQVFTAARQTEDLESSSGQSQRNVQTGVVSTPFLFRSQINTVSNRLEWQNNFQIGKPLLLTAGYQFREQQGENRDLLTNSLDIPTKTLSSHAGFAQAQLNLWDRVFATAGVRHDEYNVFGGATTYRTTAGYLHQETGTKLRGSYATGFRAPTINQLYFPFYGNANLKPERSQSMDVGVDQYLLDKRLTISGGYFWNRFRDMIVTQASSTVCSPFGFCAENAGLVGTKGWEASVKYAVIRDVPLIKSLDVQAQYTNTISRNLQQYPGNRSPRMPVDQWSLIVSYQPIDPLRINLEGRYVGSRFNDVNSTEKMRAFDVWNLSATYDVMKQVQAYVRADNIFNEKYEEVLYYGTPIRSIFAGVRVNYDAK</sequence>
<keyword evidence="2 10" id="KW-0813">Transport</keyword>
<dbReference type="RefSeq" id="WP_121990638.1">
    <property type="nucleotide sequence ID" value="NZ_OUNR01000020.1"/>
</dbReference>
<dbReference type="GO" id="GO:0009279">
    <property type="term" value="C:cell outer membrane"/>
    <property type="evidence" value="ECO:0007669"/>
    <property type="project" value="UniProtKB-SubCell"/>
</dbReference>
<organism evidence="15 16">
    <name type="scientific">Nitrospira lenta</name>
    <dbReference type="NCBI Taxonomy" id="1436998"/>
    <lineage>
        <taxon>Bacteria</taxon>
        <taxon>Pseudomonadati</taxon>
        <taxon>Nitrospirota</taxon>
        <taxon>Nitrospiria</taxon>
        <taxon>Nitrospirales</taxon>
        <taxon>Nitrospiraceae</taxon>
        <taxon>Nitrospira</taxon>
    </lineage>
</organism>
<accession>A0A330LB39</accession>
<feature type="chain" id="PRO_5016408858" evidence="12">
    <location>
        <begin position="24"/>
        <end position="688"/>
    </location>
</feature>
<dbReference type="CDD" id="cd01347">
    <property type="entry name" value="ligand_gated_channel"/>
    <property type="match status" value="1"/>
</dbReference>
<keyword evidence="3 10" id="KW-1134">Transmembrane beta strand</keyword>
<keyword evidence="6 11" id="KW-0798">TonB box</keyword>
<proteinExistence type="inferred from homology"/>
<evidence type="ECO:0000256" key="3">
    <source>
        <dbReference type="ARBA" id="ARBA00022452"/>
    </source>
</evidence>
<dbReference type="InterPro" id="IPR039426">
    <property type="entry name" value="TonB-dep_rcpt-like"/>
</dbReference>
<dbReference type="Proteomes" id="UP000248168">
    <property type="component" value="Unassembled WGS sequence"/>
</dbReference>
<evidence type="ECO:0000256" key="5">
    <source>
        <dbReference type="ARBA" id="ARBA00022729"/>
    </source>
</evidence>
<dbReference type="FunCoup" id="A0A330LB39">
    <property type="interactions" value="70"/>
</dbReference>
<evidence type="ECO:0000256" key="9">
    <source>
        <dbReference type="ARBA" id="ARBA00023237"/>
    </source>
</evidence>
<keyword evidence="8" id="KW-0675">Receptor</keyword>
<evidence type="ECO:0000313" key="16">
    <source>
        <dbReference type="Proteomes" id="UP000248168"/>
    </source>
</evidence>
<keyword evidence="5 12" id="KW-0732">Signal</keyword>
<evidence type="ECO:0000256" key="7">
    <source>
        <dbReference type="ARBA" id="ARBA00023136"/>
    </source>
</evidence>
<name>A0A330LB39_9BACT</name>
<dbReference type="InParanoid" id="A0A330LB39"/>
<dbReference type="Gene3D" id="2.40.170.20">
    <property type="entry name" value="TonB-dependent receptor, beta-barrel domain"/>
    <property type="match status" value="1"/>
</dbReference>
<evidence type="ECO:0000259" key="13">
    <source>
        <dbReference type="Pfam" id="PF00593"/>
    </source>
</evidence>
<keyword evidence="16" id="KW-1185">Reference proteome</keyword>
<evidence type="ECO:0000256" key="12">
    <source>
        <dbReference type="SAM" id="SignalP"/>
    </source>
</evidence>
<evidence type="ECO:0000256" key="4">
    <source>
        <dbReference type="ARBA" id="ARBA00022692"/>
    </source>
</evidence>
<gene>
    <name evidence="15" type="ORF">NITLEN_70070</name>
</gene>
<dbReference type="Gene3D" id="2.170.130.10">
    <property type="entry name" value="TonB-dependent receptor, plug domain"/>
    <property type="match status" value="1"/>
</dbReference>
<dbReference type="EMBL" id="OUNR01000020">
    <property type="protein sequence ID" value="SPP66480.1"/>
    <property type="molecule type" value="Genomic_DNA"/>
</dbReference>
<comment type="similarity">
    <text evidence="10 11">Belongs to the TonB-dependent receptor family.</text>
</comment>
<dbReference type="Pfam" id="PF07715">
    <property type="entry name" value="Plug"/>
    <property type="match status" value="1"/>
</dbReference>
<reference evidence="16" key="1">
    <citation type="submission" date="2018-04" db="EMBL/GenBank/DDBJ databases">
        <authorList>
            <person name="Lucker S."/>
            <person name="Sakoula D."/>
        </authorList>
    </citation>
    <scope>NUCLEOTIDE SEQUENCE [LARGE SCALE GENOMIC DNA]</scope>
</reference>